<name>A0A7J3ZJ00_9CREN</name>
<evidence type="ECO:0000313" key="2">
    <source>
        <dbReference type="EMBL" id="HHQ80101.1"/>
    </source>
</evidence>
<dbReference type="PANTHER" id="PTHR22572">
    <property type="entry name" value="SUGAR-1-PHOSPHATE GUANYL TRANSFERASE"/>
    <property type="match status" value="1"/>
</dbReference>
<protein>
    <submittedName>
        <fullName evidence="2">Nucleotidyltransferase family protein</fullName>
    </submittedName>
</protein>
<dbReference type="CDD" id="cd04181">
    <property type="entry name" value="NTP_transferase"/>
    <property type="match status" value="1"/>
</dbReference>
<evidence type="ECO:0000259" key="1">
    <source>
        <dbReference type="Pfam" id="PF00483"/>
    </source>
</evidence>
<dbReference type="GO" id="GO:0016740">
    <property type="term" value="F:transferase activity"/>
    <property type="evidence" value="ECO:0007669"/>
    <property type="project" value="UniProtKB-KW"/>
</dbReference>
<proteinExistence type="predicted"/>
<gene>
    <name evidence="2" type="ORF">ENM78_01355</name>
</gene>
<dbReference type="InterPro" id="IPR029044">
    <property type="entry name" value="Nucleotide-diphossugar_trans"/>
</dbReference>
<dbReference type="InterPro" id="IPR050486">
    <property type="entry name" value="Mannose-1P_guanyltransferase"/>
</dbReference>
<dbReference type="EMBL" id="DRZC01000019">
    <property type="protein sequence ID" value="HHQ80101.1"/>
    <property type="molecule type" value="Genomic_DNA"/>
</dbReference>
<dbReference type="SUPFAM" id="SSF53448">
    <property type="entry name" value="Nucleotide-diphospho-sugar transferases"/>
    <property type="match status" value="1"/>
</dbReference>
<accession>A0A7J3ZJ00</accession>
<keyword evidence="2" id="KW-0808">Transferase</keyword>
<dbReference type="Pfam" id="PF00483">
    <property type="entry name" value="NTP_transferase"/>
    <property type="match status" value="1"/>
</dbReference>
<sequence>MSALSVKGAILAGGTGKRLRPVSYYIQKAMIPVGASERPVLEFVIRLFHLHGIRRIVLLLGYKARQVINYFDDGGRFGVELEYSIDSPGYEGNGGALLNAYLNGHFEDADTVLVYYGDILSDLNLRELVECHTGSGAHATVVLARRYQVPVGVAEVDSSGRILRLLEKPWLDIDATMGILALDRTSLEDLAEMKRRKIDIMEDFVPHLIAKGRLVRAFFYNGKWYDVGSIERLEKIDVEWLKGLELKLLGEGKA</sequence>
<organism evidence="2">
    <name type="scientific">Fervidicoccus fontis</name>
    <dbReference type="NCBI Taxonomy" id="683846"/>
    <lineage>
        <taxon>Archaea</taxon>
        <taxon>Thermoproteota</taxon>
        <taxon>Thermoprotei</taxon>
        <taxon>Fervidicoccales</taxon>
        <taxon>Fervidicoccaceae</taxon>
        <taxon>Fervidicoccus</taxon>
    </lineage>
</organism>
<dbReference type="AlphaFoldDB" id="A0A7J3ZJ00"/>
<dbReference type="Gene3D" id="3.90.550.10">
    <property type="entry name" value="Spore Coat Polysaccharide Biosynthesis Protein SpsA, Chain A"/>
    <property type="match status" value="1"/>
</dbReference>
<reference evidence="2" key="1">
    <citation type="journal article" date="2020" name="mSystems">
        <title>Genome- and Community-Level Interaction Insights into Carbon Utilization and Element Cycling Functions of Hydrothermarchaeota in Hydrothermal Sediment.</title>
        <authorList>
            <person name="Zhou Z."/>
            <person name="Liu Y."/>
            <person name="Xu W."/>
            <person name="Pan J."/>
            <person name="Luo Z.H."/>
            <person name="Li M."/>
        </authorList>
    </citation>
    <scope>NUCLEOTIDE SEQUENCE [LARGE SCALE GENOMIC DNA]</scope>
    <source>
        <strain evidence="2">SpSt-1116</strain>
    </source>
</reference>
<comment type="caution">
    <text evidence="2">The sequence shown here is derived from an EMBL/GenBank/DDBJ whole genome shotgun (WGS) entry which is preliminary data.</text>
</comment>
<feature type="domain" description="Nucleotidyl transferase" evidence="1">
    <location>
        <begin position="7"/>
        <end position="237"/>
    </location>
</feature>
<dbReference type="InterPro" id="IPR005835">
    <property type="entry name" value="NTP_transferase_dom"/>
</dbReference>